<gene>
    <name evidence="4" type="ORF">K432DRAFT_359741</name>
</gene>
<dbReference type="SUPFAM" id="SSF46689">
    <property type="entry name" value="Homeodomain-like"/>
    <property type="match status" value="2"/>
</dbReference>
<dbReference type="PANTHER" id="PTHR45614">
    <property type="entry name" value="MYB PROTEIN-RELATED"/>
    <property type="match status" value="1"/>
</dbReference>
<dbReference type="GO" id="GO:0005634">
    <property type="term" value="C:nucleus"/>
    <property type="evidence" value="ECO:0007669"/>
    <property type="project" value="TreeGrafter"/>
</dbReference>
<dbReference type="Pfam" id="PF13921">
    <property type="entry name" value="Myb_DNA-bind_6"/>
    <property type="match status" value="1"/>
</dbReference>
<dbReference type="PANTHER" id="PTHR45614:SF265">
    <property type="entry name" value="MYB-LIKE DOMAIN-CONTAINING PROTEIN-RELATED"/>
    <property type="match status" value="1"/>
</dbReference>
<feature type="domain" description="Myb-like" evidence="2">
    <location>
        <begin position="56"/>
        <end position="106"/>
    </location>
</feature>
<dbReference type="EMBL" id="KV745178">
    <property type="protein sequence ID" value="OCK76805.1"/>
    <property type="molecule type" value="Genomic_DNA"/>
</dbReference>
<feature type="domain" description="HTH myb-type" evidence="3">
    <location>
        <begin position="112"/>
        <end position="162"/>
    </location>
</feature>
<feature type="domain" description="HTH myb-type" evidence="3">
    <location>
        <begin position="59"/>
        <end position="110"/>
    </location>
</feature>
<dbReference type="InterPro" id="IPR009057">
    <property type="entry name" value="Homeodomain-like_sf"/>
</dbReference>
<dbReference type="GO" id="GO:0000978">
    <property type="term" value="F:RNA polymerase II cis-regulatory region sequence-specific DNA binding"/>
    <property type="evidence" value="ECO:0007669"/>
    <property type="project" value="TreeGrafter"/>
</dbReference>
<feature type="compositionally biased region" description="Basic and acidic residues" evidence="1">
    <location>
        <begin position="182"/>
        <end position="192"/>
    </location>
</feature>
<evidence type="ECO:0000313" key="5">
    <source>
        <dbReference type="Proteomes" id="UP000250266"/>
    </source>
</evidence>
<dbReference type="InterPro" id="IPR017930">
    <property type="entry name" value="Myb_dom"/>
</dbReference>
<dbReference type="PROSITE" id="PS51294">
    <property type="entry name" value="HTH_MYB"/>
    <property type="match status" value="2"/>
</dbReference>
<dbReference type="CDD" id="cd00167">
    <property type="entry name" value="SANT"/>
    <property type="match status" value="3"/>
</dbReference>
<dbReference type="InterPro" id="IPR001005">
    <property type="entry name" value="SANT/Myb"/>
</dbReference>
<accession>A0A8E2JBS7</accession>
<evidence type="ECO:0000313" key="4">
    <source>
        <dbReference type="EMBL" id="OCK76805.1"/>
    </source>
</evidence>
<feature type="domain" description="Myb-like" evidence="2">
    <location>
        <begin position="7"/>
        <end position="55"/>
    </location>
</feature>
<dbReference type="Proteomes" id="UP000250266">
    <property type="component" value="Unassembled WGS sequence"/>
</dbReference>
<name>A0A8E2JBS7_9PEZI</name>
<dbReference type="AlphaFoldDB" id="A0A8E2JBS7"/>
<dbReference type="PROSITE" id="PS50090">
    <property type="entry name" value="MYB_LIKE"/>
    <property type="match status" value="3"/>
</dbReference>
<dbReference type="GO" id="GO:0000981">
    <property type="term" value="F:DNA-binding transcription factor activity, RNA polymerase II-specific"/>
    <property type="evidence" value="ECO:0007669"/>
    <property type="project" value="TreeGrafter"/>
</dbReference>
<dbReference type="InterPro" id="IPR050560">
    <property type="entry name" value="MYB_TF"/>
</dbReference>
<feature type="domain" description="Myb-like" evidence="2">
    <location>
        <begin position="107"/>
        <end position="158"/>
    </location>
</feature>
<proteinExistence type="predicted"/>
<sequence length="385" mass="43038">MARIPRKWTMQEDRTLKEEVAKQLAQGEVKDWCRIASKLPGRTNKDARKRYHNAVAGGLKKGQWARAEDALLEQGVERHGHRWTLVAEIVGSRSADQCAKRWQQSLDPQLDRSEWGEEEDKSLLQAVQRVGRRWKEIQDMHFPGRSKNSIKNRYVVLLRRSQMRGAAIFSIDQQDAPGPRPPTHDQEHTSETHYTLDDESVINSDGIYNGLSSTSVGFEASTHYSLFSHCYSWDASDTPTSWTQTPHNNPSISPNVSNFCIPQTTSPSALSSAISAATFVPFWTGLQDPMSSHSVGPSLFFDPDNSDRYLDPWLGCFDFSQSPSLPSPSEAEFHTMASVIAPKFSPLEYCDIPGSGSGSGSGSPNAVKVFLRFKRPDEQTMTNSM</sequence>
<dbReference type="Gene3D" id="1.10.10.60">
    <property type="entry name" value="Homeodomain-like"/>
    <property type="match status" value="3"/>
</dbReference>
<dbReference type="SMART" id="SM00717">
    <property type="entry name" value="SANT"/>
    <property type="match status" value="3"/>
</dbReference>
<organism evidence="4 5">
    <name type="scientific">Lepidopterella palustris CBS 459.81</name>
    <dbReference type="NCBI Taxonomy" id="1314670"/>
    <lineage>
        <taxon>Eukaryota</taxon>
        <taxon>Fungi</taxon>
        <taxon>Dikarya</taxon>
        <taxon>Ascomycota</taxon>
        <taxon>Pezizomycotina</taxon>
        <taxon>Dothideomycetes</taxon>
        <taxon>Pleosporomycetidae</taxon>
        <taxon>Mytilinidiales</taxon>
        <taxon>Argynnaceae</taxon>
        <taxon>Lepidopterella</taxon>
    </lineage>
</organism>
<dbReference type="OrthoDB" id="2143914at2759"/>
<protein>
    <submittedName>
        <fullName evidence="4">Uncharacterized protein</fullName>
    </submittedName>
</protein>
<evidence type="ECO:0000259" key="2">
    <source>
        <dbReference type="PROSITE" id="PS50090"/>
    </source>
</evidence>
<dbReference type="Pfam" id="PF00249">
    <property type="entry name" value="Myb_DNA-binding"/>
    <property type="match status" value="1"/>
</dbReference>
<feature type="region of interest" description="Disordered" evidence="1">
    <location>
        <begin position="172"/>
        <end position="192"/>
    </location>
</feature>
<reference evidence="4 5" key="1">
    <citation type="journal article" date="2016" name="Nat. Commun.">
        <title>Ectomycorrhizal ecology is imprinted in the genome of the dominant symbiotic fungus Cenococcum geophilum.</title>
        <authorList>
            <consortium name="DOE Joint Genome Institute"/>
            <person name="Peter M."/>
            <person name="Kohler A."/>
            <person name="Ohm R.A."/>
            <person name="Kuo A."/>
            <person name="Krutzmann J."/>
            <person name="Morin E."/>
            <person name="Arend M."/>
            <person name="Barry K.W."/>
            <person name="Binder M."/>
            <person name="Choi C."/>
            <person name="Clum A."/>
            <person name="Copeland A."/>
            <person name="Grisel N."/>
            <person name="Haridas S."/>
            <person name="Kipfer T."/>
            <person name="LaButti K."/>
            <person name="Lindquist E."/>
            <person name="Lipzen A."/>
            <person name="Maire R."/>
            <person name="Meier B."/>
            <person name="Mihaltcheva S."/>
            <person name="Molinier V."/>
            <person name="Murat C."/>
            <person name="Poggeler S."/>
            <person name="Quandt C.A."/>
            <person name="Sperisen C."/>
            <person name="Tritt A."/>
            <person name="Tisserant E."/>
            <person name="Crous P.W."/>
            <person name="Henrissat B."/>
            <person name="Nehls U."/>
            <person name="Egli S."/>
            <person name="Spatafora J.W."/>
            <person name="Grigoriev I.V."/>
            <person name="Martin F.M."/>
        </authorList>
    </citation>
    <scope>NUCLEOTIDE SEQUENCE [LARGE SCALE GENOMIC DNA]</scope>
    <source>
        <strain evidence="4 5">CBS 459.81</strain>
    </source>
</reference>
<evidence type="ECO:0000256" key="1">
    <source>
        <dbReference type="SAM" id="MobiDB-lite"/>
    </source>
</evidence>
<keyword evidence="5" id="KW-1185">Reference proteome</keyword>
<evidence type="ECO:0000259" key="3">
    <source>
        <dbReference type="PROSITE" id="PS51294"/>
    </source>
</evidence>